<comment type="caution">
    <text evidence="2">The sequence shown here is derived from an EMBL/GenBank/DDBJ whole genome shotgun (WGS) entry which is preliminary data.</text>
</comment>
<organism evidence="2 3">
    <name type="scientific">Drechslerella dactyloides</name>
    <name type="common">Nematode-trapping fungus</name>
    <name type="synonym">Arthrobotrys dactyloides</name>
    <dbReference type="NCBI Taxonomy" id="74499"/>
    <lineage>
        <taxon>Eukaryota</taxon>
        <taxon>Fungi</taxon>
        <taxon>Dikarya</taxon>
        <taxon>Ascomycota</taxon>
        <taxon>Pezizomycotina</taxon>
        <taxon>Orbiliomycetes</taxon>
        <taxon>Orbiliales</taxon>
        <taxon>Orbiliaceae</taxon>
        <taxon>Drechslerella</taxon>
    </lineage>
</organism>
<keyword evidence="3" id="KW-1185">Reference proteome</keyword>
<feature type="region of interest" description="Disordered" evidence="1">
    <location>
        <begin position="201"/>
        <end position="223"/>
    </location>
</feature>
<evidence type="ECO:0000256" key="1">
    <source>
        <dbReference type="SAM" id="MobiDB-lite"/>
    </source>
</evidence>
<evidence type="ECO:0000313" key="3">
    <source>
        <dbReference type="Proteomes" id="UP001221413"/>
    </source>
</evidence>
<feature type="compositionally biased region" description="Polar residues" evidence="1">
    <location>
        <begin position="1"/>
        <end position="10"/>
    </location>
</feature>
<evidence type="ECO:0000313" key="2">
    <source>
        <dbReference type="EMBL" id="KAJ6259839.1"/>
    </source>
</evidence>
<protein>
    <submittedName>
        <fullName evidence="2">Uncharacterized protein</fullName>
    </submittedName>
</protein>
<proteinExistence type="predicted"/>
<sequence>MAATENTTQPHVPARDDDDNRPRQSAPRTSYLLSYLNKQANLSAADVPKYLDSDGPAAVDLPGHDDEGGPRLSFDGSNFEDYYTAITGLGANVNRTLQNDDDDADVSEEPAELPDEDYDDEDEDLSDEEDPDELTNLPYKSPAVYQLPGPGNGSKFRTLVRDGPLGTAEGEAQRFVVIGKRSFRGAGLYPRDLVREAAATAAAAENDEDDVEMQGVDDGNEDFSAEDEEDYEAFEGEVELMCSAGGEQFWLVRDPTDDGSVGQKTSWVAKEWFLELMRRRAARRKEVKVDLRVAMEEDTN</sequence>
<feature type="region of interest" description="Disordered" evidence="1">
    <location>
        <begin position="1"/>
        <end position="29"/>
    </location>
</feature>
<dbReference type="AlphaFoldDB" id="A0AAD6NIS0"/>
<feature type="compositionally biased region" description="Acidic residues" evidence="1">
    <location>
        <begin position="99"/>
        <end position="133"/>
    </location>
</feature>
<feature type="region of interest" description="Disordered" evidence="1">
    <location>
        <begin position="47"/>
        <end position="75"/>
    </location>
</feature>
<reference evidence="2" key="1">
    <citation type="submission" date="2023-01" db="EMBL/GenBank/DDBJ databases">
        <title>The chitinases involved in constricting ring structure development in the nematode-trapping fungus Drechslerella dactyloides.</title>
        <authorList>
            <person name="Wang R."/>
            <person name="Zhang L."/>
            <person name="Tang P."/>
            <person name="Li S."/>
            <person name="Liang L."/>
        </authorList>
    </citation>
    <scope>NUCLEOTIDE SEQUENCE</scope>
    <source>
        <strain evidence="2">YMF1.00031</strain>
    </source>
</reference>
<dbReference type="EMBL" id="JAQGDS010000006">
    <property type="protein sequence ID" value="KAJ6259839.1"/>
    <property type="molecule type" value="Genomic_DNA"/>
</dbReference>
<accession>A0AAD6NIS0</accession>
<gene>
    <name evidence="2" type="ORF">Dda_5481</name>
</gene>
<dbReference type="Proteomes" id="UP001221413">
    <property type="component" value="Unassembled WGS sequence"/>
</dbReference>
<feature type="compositionally biased region" description="Basic and acidic residues" evidence="1">
    <location>
        <begin position="13"/>
        <end position="22"/>
    </location>
</feature>
<feature type="region of interest" description="Disordered" evidence="1">
    <location>
        <begin position="94"/>
        <end position="155"/>
    </location>
</feature>
<name>A0AAD6NIS0_DREDA</name>